<dbReference type="GO" id="GO:0009897">
    <property type="term" value="C:external side of plasma membrane"/>
    <property type="evidence" value="ECO:0007669"/>
    <property type="project" value="TreeGrafter"/>
</dbReference>
<keyword evidence="3" id="KW-0732">Signal</keyword>
<feature type="transmembrane region" description="Helical" evidence="2">
    <location>
        <begin position="187"/>
        <end position="210"/>
    </location>
</feature>
<sequence length="234" mass="26046">MQLFLIFVLFSKLALSLQTETVIQFAYTEVVGRADTPVTTRTLNGVSIPWNDSAHGVDSLRDILFQTEQGPFLEKSLEIILDSFNHTTASNHTYQRMRKCQLDGYRVRWVSDLVRYDGADYLRLNGSTNTWTAAVPQAKALQQVWASDAARTRSERVCLENACTELLKDLAQAKHSALEDQESQAVMLVWVTLLAAASLLGLTFISFLLFKRQASNGSGHPGGQSAVKTVDYRA</sequence>
<dbReference type="Gene3D" id="3.30.500.10">
    <property type="entry name" value="MHC class I-like antigen recognition-like"/>
    <property type="match status" value="1"/>
</dbReference>
<feature type="chain" id="PRO_5042154228" description="MHC class I-like antigen recognition-like domain-containing protein" evidence="3">
    <location>
        <begin position="17"/>
        <end position="234"/>
    </location>
</feature>
<name>A0AAD7SXK6_9TELE</name>
<dbReference type="InterPro" id="IPR050208">
    <property type="entry name" value="MHC_class-I_related"/>
</dbReference>
<dbReference type="SUPFAM" id="SSF54452">
    <property type="entry name" value="MHC antigen-recognition domain"/>
    <property type="match status" value="1"/>
</dbReference>
<dbReference type="PANTHER" id="PTHR16675:SF237">
    <property type="entry name" value="MHC CLASS I ANTIGEN TRANSCRIPT VARIANT 1-RELATED"/>
    <property type="match status" value="1"/>
</dbReference>
<keyword evidence="2" id="KW-0812">Transmembrane</keyword>
<evidence type="ECO:0000259" key="4">
    <source>
        <dbReference type="Pfam" id="PF00129"/>
    </source>
</evidence>
<dbReference type="InterPro" id="IPR011161">
    <property type="entry name" value="MHC_I-like_Ag-recog"/>
</dbReference>
<reference evidence="5" key="1">
    <citation type="journal article" date="2023" name="Science">
        <title>Genome structures resolve the early diversification of teleost fishes.</title>
        <authorList>
            <person name="Parey E."/>
            <person name="Louis A."/>
            <person name="Montfort J."/>
            <person name="Bouchez O."/>
            <person name="Roques C."/>
            <person name="Iampietro C."/>
            <person name="Lluch J."/>
            <person name="Castinel A."/>
            <person name="Donnadieu C."/>
            <person name="Desvignes T."/>
            <person name="Floi Bucao C."/>
            <person name="Jouanno E."/>
            <person name="Wen M."/>
            <person name="Mejri S."/>
            <person name="Dirks R."/>
            <person name="Jansen H."/>
            <person name="Henkel C."/>
            <person name="Chen W.J."/>
            <person name="Zahm M."/>
            <person name="Cabau C."/>
            <person name="Klopp C."/>
            <person name="Thompson A.W."/>
            <person name="Robinson-Rechavi M."/>
            <person name="Braasch I."/>
            <person name="Lecointre G."/>
            <person name="Bobe J."/>
            <person name="Postlethwait J.H."/>
            <person name="Berthelot C."/>
            <person name="Roest Crollius H."/>
            <person name="Guiguen Y."/>
        </authorList>
    </citation>
    <scope>NUCLEOTIDE SEQUENCE</scope>
    <source>
        <strain evidence="5">NC1722</strain>
    </source>
</reference>
<evidence type="ECO:0000313" key="5">
    <source>
        <dbReference type="EMBL" id="KAJ8410644.1"/>
    </source>
</evidence>
<dbReference type="InterPro" id="IPR011162">
    <property type="entry name" value="MHC_I/II-like_Ag-recog"/>
</dbReference>
<keyword evidence="2" id="KW-0472">Membrane</keyword>
<evidence type="ECO:0000256" key="1">
    <source>
        <dbReference type="ARBA" id="ARBA00023180"/>
    </source>
</evidence>
<evidence type="ECO:0000256" key="2">
    <source>
        <dbReference type="SAM" id="Phobius"/>
    </source>
</evidence>
<dbReference type="GO" id="GO:0005615">
    <property type="term" value="C:extracellular space"/>
    <property type="evidence" value="ECO:0007669"/>
    <property type="project" value="TreeGrafter"/>
</dbReference>
<proteinExistence type="predicted"/>
<evidence type="ECO:0000256" key="3">
    <source>
        <dbReference type="SAM" id="SignalP"/>
    </source>
</evidence>
<evidence type="ECO:0000313" key="6">
    <source>
        <dbReference type="Proteomes" id="UP001221898"/>
    </source>
</evidence>
<dbReference type="AlphaFoldDB" id="A0AAD7SXK6"/>
<accession>A0AAD7SXK6</accession>
<dbReference type="Proteomes" id="UP001221898">
    <property type="component" value="Unassembled WGS sequence"/>
</dbReference>
<protein>
    <recommendedName>
        <fullName evidence="4">MHC class I-like antigen recognition-like domain-containing protein</fullName>
    </recommendedName>
</protein>
<dbReference type="GO" id="GO:0006955">
    <property type="term" value="P:immune response"/>
    <property type="evidence" value="ECO:0007669"/>
    <property type="project" value="TreeGrafter"/>
</dbReference>
<feature type="domain" description="MHC class I-like antigen recognition-like" evidence="4">
    <location>
        <begin position="71"/>
        <end position="169"/>
    </location>
</feature>
<dbReference type="Pfam" id="PF00129">
    <property type="entry name" value="MHC_I"/>
    <property type="match status" value="1"/>
</dbReference>
<comment type="caution">
    <text evidence="5">The sequence shown here is derived from an EMBL/GenBank/DDBJ whole genome shotgun (WGS) entry which is preliminary data.</text>
</comment>
<keyword evidence="2" id="KW-1133">Transmembrane helix</keyword>
<dbReference type="EMBL" id="JAINUG010000025">
    <property type="protein sequence ID" value="KAJ8410644.1"/>
    <property type="molecule type" value="Genomic_DNA"/>
</dbReference>
<organism evidence="5 6">
    <name type="scientific">Aldrovandia affinis</name>
    <dbReference type="NCBI Taxonomy" id="143900"/>
    <lineage>
        <taxon>Eukaryota</taxon>
        <taxon>Metazoa</taxon>
        <taxon>Chordata</taxon>
        <taxon>Craniata</taxon>
        <taxon>Vertebrata</taxon>
        <taxon>Euteleostomi</taxon>
        <taxon>Actinopterygii</taxon>
        <taxon>Neopterygii</taxon>
        <taxon>Teleostei</taxon>
        <taxon>Notacanthiformes</taxon>
        <taxon>Halosauridae</taxon>
        <taxon>Aldrovandia</taxon>
    </lineage>
</organism>
<gene>
    <name evidence="5" type="ORF">AAFF_G00186010</name>
</gene>
<dbReference type="InterPro" id="IPR037055">
    <property type="entry name" value="MHC_I-like_Ag-recog_sf"/>
</dbReference>
<feature type="signal peptide" evidence="3">
    <location>
        <begin position="1"/>
        <end position="16"/>
    </location>
</feature>
<dbReference type="PANTHER" id="PTHR16675">
    <property type="entry name" value="MHC CLASS I-RELATED"/>
    <property type="match status" value="1"/>
</dbReference>
<keyword evidence="1" id="KW-0325">Glycoprotein</keyword>
<keyword evidence="6" id="KW-1185">Reference proteome</keyword>